<dbReference type="InterPro" id="IPR011989">
    <property type="entry name" value="ARM-like"/>
</dbReference>
<dbReference type="PANTHER" id="PTHR12537">
    <property type="entry name" value="RNA BINDING PROTEIN PUMILIO-RELATED"/>
    <property type="match status" value="1"/>
</dbReference>
<dbReference type="InterPro" id="IPR016024">
    <property type="entry name" value="ARM-type_fold"/>
</dbReference>
<reference evidence="6 7" key="1">
    <citation type="journal article" date="2018" name="Nat. Genet.">
        <title>The Rosa genome provides new insights in the design of modern roses.</title>
        <authorList>
            <person name="Bendahmane M."/>
        </authorList>
    </citation>
    <scope>NUCLEOTIDE SEQUENCE [LARGE SCALE GENOMIC DNA]</scope>
    <source>
        <strain evidence="7">cv. Old Blush</strain>
    </source>
</reference>
<dbReference type="PROSITE" id="PS50303">
    <property type="entry name" value="PUM_HD"/>
    <property type="match status" value="1"/>
</dbReference>
<name>A0A2P6Q216_ROSCH</name>
<feature type="repeat" description="Pumilio" evidence="4">
    <location>
        <begin position="324"/>
        <end position="365"/>
    </location>
</feature>
<sequence>MVDFVGQLLGSNNLNGQVLTRNGNPRLDAYAGFQSHEVAEKSGMYSNNNWYRSSGILNDMGNQSSFGNDSMLGSSYIAQTAMTQYGSQYLLDSLLTRDPVVTNFIFEGVFDFLFKVMNDSNGHHLFGKLVQSCSDNQLGLIVAKITLNVQWLINISVGRYGSKSVQRLIKVLEKSPLIDIVIAALSCGFEELMTNRSGSFVILKCLNLLDTEKNQKLYEAAVNLCIPLAQNEKGCIYLNEFITNSKAPYRETLMGVISSKSKFLSQDPSGNFVVQHILGLHNPIYGERICLELRELYIQLSLQKGGSHVVEKCLNSSGMVHVVSVLLKYEKLWQVARDQYGNYVIQTALKTTKRANSPLHQMLISKLVQNRNELVIGFGRKVLGLIDNGIPLDQV</sequence>
<feature type="repeat" description="Pumilio" evidence="4">
    <location>
        <begin position="184"/>
        <end position="219"/>
    </location>
</feature>
<dbReference type="GO" id="GO:0003729">
    <property type="term" value="F:mRNA binding"/>
    <property type="evidence" value="ECO:0007669"/>
    <property type="project" value="TreeGrafter"/>
</dbReference>
<keyword evidence="2" id="KW-0810">Translation regulation</keyword>
<dbReference type="PANTHER" id="PTHR12537:SF137">
    <property type="entry name" value="PUMILIO HOMOLOG 16-RELATED"/>
    <property type="match status" value="1"/>
</dbReference>
<keyword evidence="1" id="KW-0677">Repeat</keyword>
<dbReference type="AlphaFoldDB" id="A0A2P6Q216"/>
<feature type="domain" description="PUM-HD" evidence="5">
    <location>
        <begin position="46"/>
        <end position="390"/>
    </location>
</feature>
<evidence type="ECO:0000256" key="1">
    <source>
        <dbReference type="ARBA" id="ARBA00022737"/>
    </source>
</evidence>
<evidence type="ECO:0000259" key="5">
    <source>
        <dbReference type="PROSITE" id="PS50303"/>
    </source>
</evidence>
<dbReference type="EMBL" id="PDCK01000043">
    <property type="protein sequence ID" value="PRQ28242.1"/>
    <property type="molecule type" value="Genomic_DNA"/>
</dbReference>
<dbReference type="OMA" id="SNMIFSW"/>
<keyword evidence="3" id="KW-0694">RNA-binding</keyword>
<keyword evidence="7" id="KW-1185">Reference proteome</keyword>
<proteinExistence type="predicted"/>
<evidence type="ECO:0000313" key="6">
    <source>
        <dbReference type="EMBL" id="PRQ28242.1"/>
    </source>
</evidence>
<gene>
    <name evidence="6" type="ORF">RchiOBHm_Chr5g0000911</name>
</gene>
<dbReference type="Proteomes" id="UP000238479">
    <property type="component" value="Chromosome 5"/>
</dbReference>
<dbReference type="GO" id="GO:0006417">
    <property type="term" value="P:regulation of translation"/>
    <property type="evidence" value="ECO:0007669"/>
    <property type="project" value="UniProtKB-KW"/>
</dbReference>
<dbReference type="SMART" id="SM00025">
    <property type="entry name" value="Pumilio"/>
    <property type="match status" value="7"/>
</dbReference>
<dbReference type="GO" id="GO:0005737">
    <property type="term" value="C:cytoplasm"/>
    <property type="evidence" value="ECO:0007669"/>
    <property type="project" value="TreeGrafter"/>
</dbReference>
<dbReference type="STRING" id="74649.A0A2P6Q216"/>
<protein>
    <recommendedName>
        <fullName evidence="5">PUM-HD domain-containing protein</fullName>
    </recommendedName>
</protein>
<organism evidence="6 7">
    <name type="scientific">Rosa chinensis</name>
    <name type="common">China rose</name>
    <dbReference type="NCBI Taxonomy" id="74649"/>
    <lineage>
        <taxon>Eukaryota</taxon>
        <taxon>Viridiplantae</taxon>
        <taxon>Streptophyta</taxon>
        <taxon>Embryophyta</taxon>
        <taxon>Tracheophyta</taxon>
        <taxon>Spermatophyta</taxon>
        <taxon>Magnoliopsida</taxon>
        <taxon>eudicotyledons</taxon>
        <taxon>Gunneridae</taxon>
        <taxon>Pentapetalae</taxon>
        <taxon>rosids</taxon>
        <taxon>fabids</taxon>
        <taxon>Rosales</taxon>
        <taxon>Rosaceae</taxon>
        <taxon>Rosoideae</taxon>
        <taxon>Rosoideae incertae sedis</taxon>
        <taxon>Rosa</taxon>
    </lineage>
</organism>
<dbReference type="PROSITE" id="PS50302">
    <property type="entry name" value="PUM"/>
    <property type="match status" value="2"/>
</dbReference>
<evidence type="ECO:0000313" key="7">
    <source>
        <dbReference type="Proteomes" id="UP000238479"/>
    </source>
</evidence>
<dbReference type="InterPro" id="IPR001313">
    <property type="entry name" value="Pumilio_RNA-bd_rpt"/>
</dbReference>
<evidence type="ECO:0000256" key="4">
    <source>
        <dbReference type="PROSITE-ProRule" id="PRU00317"/>
    </source>
</evidence>
<dbReference type="SUPFAM" id="SSF48371">
    <property type="entry name" value="ARM repeat"/>
    <property type="match status" value="1"/>
</dbReference>
<dbReference type="InterPro" id="IPR033133">
    <property type="entry name" value="PUM-HD"/>
</dbReference>
<dbReference type="Gene3D" id="1.25.10.10">
    <property type="entry name" value="Leucine-rich Repeat Variant"/>
    <property type="match status" value="1"/>
</dbReference>
<evidence type="ECO:0000256" key="3">
    <source>
        <dbReference type="ARBA" id="ARBA00022884"/>
    </source>
</evidence>
<accession>A0A2P6Q216</accession>
<evidence type="ECO:0000256" key="2">
    <source>
        <dbReference type="ARBA" id="ARBA00022845"/>
    </source>
</evidence>
<dbReference type="Pfam" id="PF00806">
    <property type="entry name" value="PUF"/>
    <property type="match status" value="4"/>
</dbReference>
<dbReference type="Gramene" id="PRQ28242">
    <property type="protein sequence ID" value="PRQ28242"/>
    <property type="gene ID" value="RchiOBHm_Chr5g0000911"/>
</dbReference>
<comment type="caution">
    <text evidence="6">The sequence shown here is derived from an EMBL/GenBank/DDBJ whole genome shotgun (WGS) entry which is preliminary data.</text>
</comment>